<evidence type="ECO:0000256" key="2">
    <source>
        <dbReference type="ARBA" id="ARBA00008072"/>
    </source>
</evidence>
<dbReference type="EMBL" id="RBDX01000034">
    <property type="protein sequence ID" value="RKN04644.1"/>
    <property type="molecule type" value="Genomic_DNA"/>
</dbReference>
<dbReference type="InterPro" id="IPR020843">
    <property type="entry name" value="ER"/>
</dbReference>
<dbReference type="OrthoDB" id="3567264at2"/>
<dbReference type="InterPro" id="IPR013149">
    <property type="entry name" value="ADH-like_C"/>
</dbReference>
<evidence type="ECO:0000256" key="6">
    <source>
        <dbReference type="ARBA" id="ARBA00023002"/>
    </source>
</evidence>
<dbReference type="Pfam" id="PF08240">
    <property type="entry name" value="ADH_N"/>
    <property type="match status" value="1"/>
</dbReference>
<dbReference type="EC" id="1.1.1.1" evidence="3"/>
<dbReference type="Gene3D" id="3.40.50.720">
    <property type="entry name" value="NAD(P)-binding Rossmann-like Domain"/>
    <property type="match status" value="1"/>
</dbReference>
<dbReference type="PROSITE" id="PS00059">
    <property type="entry name" value="ADH_ZINC"/>
    <property type="match status" value="1"/>
</dbReference>
<evidence type="ECO:0000256" key="1">
    <source>
        <dbReference type="ARBA" id="ARBA00001947"/>
    </source>
</evidence>
<comment type="catalytic activity">
    <reaction evidence="8">
        <text>a primary alcohol + NAD(+) = an aldehyde + NADH + H(+)</text>
        <dbReference type="Rhea" id="RHEA:10736"/>
        <dbReference type="ChEBI" id="CHEBI:15378"/>
        <dbReference type="ChEBI" id="CHEBI:15734"/>
        <dbReference type="ChEBI" id="CHEBI:17478"/>
        <dbReference type="ChEBI" id="CHEBI:57540"/>
        <dbReference type="ChEBI" id="CHEBI:57945"/>
        <dbReference type="EC" id="1.1.1.1"/>
    </reaction>
</comment>
<comment type="catalytic activity">
    <reaction evidence="7">
        <text>a secondary alcohol + NAD(+) = a ketone + NADH + H(+)</text>
        <dbReference type="Rhea" id="RHEA:10740"/>
        <dbReference type="ChEBI" id="CHEBI:15378"/>
        <dbReference type="ChEBI" id="CHEBI:17087"/>
        <dbReference type="ChEBI" id="CHEBI:35681"/>
        <dbReference type="ChEBI" id="CHEBI:57540"/>
        <dbReference type="ChEBI" id="CHEBI:57945"/>
        <dbReference type="EC" id="1.1.1.1"/>
    </reaction>
</comment>
<keyword evidence="13" id="KW-1185">Reference proteome</keyword>
<dbReference type="RefSeq" id="WP_120699908.1">
    <property type="nucleotide sequence ID" value="NZ_RBDX01000034.1"/>
</dbReference>
<dbReference type="PANTHER" id="PTHR42940:SF8">
    <property type="entry name" value="VACUOLAR PROTEIN SORTING-ASSOCIATED PROTEIN 11"/>
    <property type="match status" value="1"/>
</dbReference>
<evidence type="ECO:0000259" key="10">
    <source>
        <dbReference type="SMART" id="SM00829"/>
    </source>
</evidence>
<sequence length="312" mass="32669">MKAWQFTGVDEPLRLVDLADPRPGPDEIVVDVKAAGLCHSDVSFVDGTITALLGSVPIVLGHETAGIVSAIGSDVDSFAIGDRVGIPATTEGPGTAVDGGFAEKVRVEERLVVRIPDAVSFEQAAPATDAARTAYRAVRTFGRVEEGMKVGVIGFGGLGSLGAQIARAFGAQVYVAEINEAVRPNIQDFGPAGMSADIRDFEDAQLDVIIDFAGFGTTTASAIDAIRHGGRVVQIGMARESATLSMQKIILKEITLVGASNGEKAECEAVLDLIAQGKIRSRITPIAFEQIPEYLGKLRDGQIDGRAVAVTP</sequence>
<dbReference type="InterPro" id="IPR011032">
    <property type="entry name" value="GroES-like_sf"/>
</dbReference>
<reference evidence="13 14" key="1">
    <citation type="submission" date="2018-09" db="EMBL/GenBank/DDBJ databases">
        <title>Streptomyces sp. nov. DS1-2, an endophytic actinomycete isolated from roots of Dendrobium scabrilingue.</title>
        <authorList>
            <person name="Kuncharoen N."/>
            <person name="Kudo T."/>
            <person name="Ohkuma M."/>
            <person name="Yuki M."/>
            <person name="Tanasupawat S."/>
        </authorList>
    </citation>
    <scope>NUCLEOTIDE SEQUENCE [LARGE SCALE GENOMIC DNA]</scope>
    <source>
        <strain evidence="11 14">AZ1-7</strain>
        <strain evidence="12 13">DS1-2</strain>
    </source>
</reference>
<evidence type="ECO:0000256" key="5">
    <source>
        <dbReference type="ARBA" id="ARBA00022833"/>
    </source>
</evidence>
<dbReference type="CDD" id="cd08254">
    <property type="entry name" value="hydroxyacyl_CoA_DH"/>
    <property type="match status" value="1"/>
</dbReference>
<dbReference type="Gene3D" id="3.90.180.10">
    <property type="entry name" value="Medium-chain alcohol dehydrogenases, catalytic domain"/>
    <property type="match status" value="2"/>
</dbReference>
<feature type="domain" description="Enoyl reductase (ER)" evidence="10">
    <location>
        <begin position="8"/>
        <end position="309"/>
    </location>
</feature>
<dbReference type="InterPro" id="IPR002328">
    <property type="entry name" value="ADH_Zn_CS"/>
</dbReference>
<keyword evidence="5 9" id="KW-0862">Zinc</keyword>
<comment type="similarity">
    <text evidence="2 9">Belongs to the zinc-containing alcohol dehydrogenase family.</text>
</comment>
<evidence type="ECO:0000256" key="3">
    <source>
        <dbReference type="ARBA" id="ARBA00013190"/>
    </source>
</evidence>
<comment type="caution">
    <text evidence="11">The sequence shown here is derived from an EMBL/GenBank/DDBJ whole genome shotgun (WGS) entry which is preliminary data.</text>
</comment>
<dbReference type="Proteomes" id="UP000275024">
    <property type="component" value="Unassembled WGS sequence"/>
</dbReference>
<evidence type="ECO:0000256" key="8">
    <source>
        <dbReference type="ARBA" id="ARBA00049243"/>
    </source>
</evidence>
<comment type="cofactor">
    <cofactor evidence="1 9">
        <name>Zn(2+)</name>
        <dbReference type="ChEBI" id="CHEBI:29105"/>
    </cofactor>
</comment>
<evidence type="ECO:0000256" key="4">
    <source>
        <dbReference type="ARBA" id="ARBA00022723"/>
    </source>
</evidence>
<dbReference type="EMBL" id="RBDY01000032">
    <property type="protein sequence ID" value="RKN15601.1"/>
    <property type="molecule type" value="Genomic_DNA"/>
</dbReference>
<evidence type="ECO:0000313" key="14">
    <source>
        <dbReference type="Proteomes" id="UP000275024"/>
    </source>
</evidence>
<protein>
    <recommendedName>
        <fullName evidence="3">alcohol dehydrogenase</fullName>
        <ecNumber evidence="3">1.1.1.1</ecNumber>
    </recommendedName>
</protein>
<evidence type="ECO:0000256" key="7">
    <source>
        <dbReference type="ARBA" id="ARBA00049164"/>
    </source>
</evidence>
<proteinExistence type="inferred from homology"/>
<dbReference type="Pfam" id="PF00107">
    <property type="entry name" value="ADH_zinc_N"/>
    <property type="match status" value="1"/>
</dbReference>
<dbReference type="Proteomes" id="UP000268652">
    <property type="component" value="Unassembled WGS sequence"/>
</dbReference>
<evidence type="ECO:0000313" key="12">
    <source>
        <dbReference type="EMBL" id="RKN15601.1"/>
    </source>
</evidence>
<dbReference type="PANTHER" id="PTHR42940">
    <property type="entry name" value="ALCOHOL DEHYDROGENASE 1-RELATED"/>
    <property type="match status" value="1"/>
</dbReference>
<name>A0A3A9W5U7_9ACTN</name>
<gene>
    <name evidence="12" type="ORF">D7318_27400</name>
    <name evidence="11" type="ORF">D7319_27995</name>
</gene>
<dbReference type="InterPro" id="IPR036291">
    <property type="entry name" value="NAD(P)-bd_dom_sf"/>
</dbReference>
<accession>A0A3A9W5U7</accession>
<dbReference type="SMART" id="SM00829">
    <property type="entry name" value="PKS_ER"/>
    <property type="match status" value="1"/>
</dbReference>
<dbReference type="InterPro" id="IPR013154">
    <property type="entry name" value="ADH-like_N"/>
</dbReference>
<evidence type="ECO:0000313" key="13">
    <source>
        <dbReference type="Proteomes" id="UP000268652"/>
    </source>
</evidence>
<dbReference type="SUPFAM" id="SSF50129">
    <property type="entry name" value="GroES-like"/>
    <property type="match status" value="1"/>
</dbReference>
<keyword evidence="6" id="KW-0560">Oxidoreductase</keyword>
<evidence type="ECO:0000313" key="11">
    <source>
        <dbReference type="EMBL" id="RKN04644.1"/>
    </source>
</evidence>
<organism evidence="11 14">
    <name type="scientific">Streptomyces radicis</name>
    <dbReference type="NCBI Taxonomy" id="1750517"/>
    <lineage>
        <taxon>Bacteria</taxon>
        <taxon>Bacillati</taxon>
        <taxon>Actinomycetota</taxon>
        <taxon>Actinomycetes</taxon>
        <taxon>Kitasatosporales</taxon>
        <taxon>Streptomycetaceae</taxon>
        <taxon>Streptomyces</taxon>
    </lineage>
</organism>
<dbReference type="AlphaFoldDB" id="A0A3A9W5U7"/>
<dbReference type="SUPFAM" id="SSF51735">
    <property type="entry name" value="NAD(P)-binding Rossmann-fold domains"/>
    <property type="match status" value="1"/>
</dbReference>
<dbReference type="GO" id="GO:0008270">
    <property type="term" value="F:zinc ion binding"/>
    <property type="evidence" value="ECO:0007669"/>
    <property type="project" value="InterPro"/>
</dbReference>
<evidence type="ECO:0000256" key="9">
    <source>
        <dbReference type="RuleBase" id="RU361277"/>
    </source>
</evidence>
<dbReference type="GO" id="GO:0004022">
    <property type="term" value="F:alcohol dehydrogenase (NAD+) activity"/>
    <property type="evidence" value="ECO:0007669"/>
    <property type="project" value="UniProtKB-EC"/>
</dbReference>
<keyword evidence="4 9" id="KW-0479">Metal-binding</keyword>